<dbReference type="PANTHER" id="PTHR48451">
    <property type="entry name" value="DUF4218 DOMAIN-CONTAINING PROTEIN"/>
    <property type="match status" value="1"/>
</dbReference>
<name>A0A9Q0FXY1_9ROSI</name>
<dbReference type="EMBL" id="JAKUCV010003482">
    <property type="protein sequence ID" value="KAJ4838764.1"/>
    <property type="molecule type" value="Genomic_DNA"/>
</dbReference>
<evidence type="ECO:0000313" key="2">
    <source>
        <dbReference type="EMBL" id="KAJ4838764.1"/>
    </source>
</evidence>
<comment type="caution">
    <text evidence="2">The sequence shown here is derived from an EMBL/GenBank/DDBJ whole genome shotgun (WGS) entry which is preliminary data.</text>
</comment>
<reference evidence="2" key="1">
    <citation type="submission" date="2022-02" db="EMBL/GenBank/DDBJ databases">
        <authorList>
            <person name="Henning P.M."/>
            <person name="McCubbin A.G."/>
            <person name="Shore J.S."/>
        </authorList>
    </citation>
    <scope>NUCLEOTIDE SEQUENCE</scope>
    <source>
        <strain evidence="2">F60SS</strain>
        <tissue evidence="2">Leaves</tissue>
    </source>
</reference>
<evidence type="ECO:0000313" key="3">
    <source>
        <dbReference type="Proteomes" id="UP001141552"/>
    </source>
</evidence>
<sequence>MYFVERSFQAPRRNKAELEASIAKGHLIEEALTLYSGYFEGIESKLNRLSRVNDEPNVVDAIENSSLFPPQGKPIGSARKLPLTSLGKTQANRYVLFNCEAVQPFIDEFQAYIRRSSRGRRPSNVDIEKRVNKEFANWFRKLMPKNKRFFNTNKITKSLPIPKDITSPSSNSFQVMFVTFFAMASLIWIMFCQEIQGNSKRLKVKVKEVTAITRGDRIMVDFNDKGAAIGQAKGLLPGFCGTLAVGGALFPINFDKWADLANSYFDDCWKDHIKLKENVPIGDGIVRDQWASFVEYRMNPKTMKNAENRKKQTIPHTGESKPTARRIKKMEKIKVVLSESTIDESVVSPNDAVGKVLGKEHS</sequence>
<dbReference type="InterPro" id="IPR025452">
    <property type="entry name" value="DUF4218"/>
</dbReference>
<evidence type="ECO:0000259" key="1">
    <source>
        <dbReference type="Pfam" id="PF13960"/>
    </source>
</evidence>
<accession>A0A9Q0FXY1</accession>
<gene>
    <name evidence="2" type="ORF">Tsubulata_007803</name>
</gene>
<dbReference type="AlphaFoldDB" id="A0A9Q0FXY1"/>
<organism evidence="2 3">
    <name type="scientific">Turnera subulata</name>
    <dbReference type="NCBI Taxonomy" id="218843"/>
    <lineage>
        <taxon>Eukaryota</taxon>
        <taxon>Viridiplantae</taxon>
        <taxon>Streptophyta</taxon>
        <taxon>Embryophyta</taxon>
        <taxon>Tracheophyta</taxon>
        <taxon>Spermatophyta</taxon>
        <taxon>Magnoliopsida</taxon>
        <taxon>eudicotyledons</taxon>
        <taxon>Gunneridae</taxon>
        <taxon>Pentapetalae</taxon>
        <taxon>rosids</taxon>
        <taxon>fabids</taxon>
        <taxon>Malpighiales</taxon>
        <taxon>Passifloraceae</taxon>
        <taxon>Turnera</taxon>
    </lineage>
</organism>
<dbReference type="OrthoDB" id="1065805at2759"/>
<protein>
    <recommendedName>
        <fullName evidence="1">DUF4218 domain-containing protein</fullName>
    </recommendedName>
</protein>
<keyword evidence="3" id="KW-1185">Reference proteome</keyword>
<reference evidence="2" key="2">
    <citation type="journal article" date="2023" name="Plants (Basel)">
        <title>Annotation of the Turnera subulata (Passifloraceae) Draft Genome Reveals the S-Locus Evolved after the Divergence of Turneroideae from Passifloroideae in a Stepwise Manner.</title>
        <authorList>
            <person name="Henning P.M."/>
            <person name="Roalson E.H."/>
            <person name="Mir W."/>
            <person name="McCubbin A.G."/>
            <person name="Shore J.S."/>
        </authorList>
    </citation>
    <scope>NUCLEOTIDE SEQUENCE</scope>
    <source>
        <strain evidence="2">F60SS</strain>
    </source>
</reference>
<dbReference type="PANTHER" id="PTHR48451:SF1">
    <property type="entry name" value="DUF4218 DOMAIN-CONTAINING PROTEIN"/>
    <property type="match status" value="1"/>
</dbReference>
<dbReference type="Proteomes" id="UP001141552">
    <property type="component" value="Unassembled WGS sequence"/>
</dbReference>
<proteinExistence type="predicted"/>
<feature type="domain" description="DUF4218" evidence="1">
    <location>
        <begin position="1"/>
        <end position="52"/>
    </location>
</feature>
<dbReference type="Pfam" id="PF13960">
    <property type="entry name" value="DUF4218"/>
    <property type="match status" value="1"/>
</dbReference>